<organism evidence="9 10">
    <name type="scientific">Plasticicumulans lactativorans</name>
    <dbReference type="NCBI Taxonomy" id="1133106"/>
    <lineage>
        <taxon>Bacteria</taxon>
        <taxon>Pseudomonadati</taxon>
        <taxon>Pseudomonadota</taxon>
        <taxon>Gammaproteobacteria</taxon>
        <taxon>Candidatus Competibacteraceae</taxon>
        <taxon>Plasticicumulans</taxon>
    </lineage>
</organism>
<evidence type="ECO:0000256" key="8">
    <source>
        <dbReference type="HAMAP-Rule" id="MF_00158"/>
    </source>
</evidence>
<comment type="subunit">
    <text evidence="8">Homodimer.</text>
</comment>
<feature type="binding site" evidence="8">
    <location>
        <begin position="186"/>
        <end position="189"/>
    </location>
    <ligand>
        <name>ATP</name>
        <dbReference type="ChEBI" id="CHEBI:30616"/>
    </ligand>
</feature>
<feature type="active site" description="Proton donor" evidence="8">
    <location>
        <position position="37"/>
    </location>
</feature>
<feature type="binding site" evidence="8">
    <location>
        <position position="178"/>
    </location>
    <ligand>
        <name>ATP</name>
        <dbReference type="ChEBI" id="CHEBI:30616"/>
    </ligand>
</feature>
<dbReference type="InterPro" id="IPR014729">
    <property type="entry name" value="Rossmann-like_a/b/a_fold"/>
</dbReference>
<dbReference type="GO" id="GO:0005829">
    <property type="term" value="C:cytosol"/>
    <property type="evidence" value="ECO:0007669"/>
    <property type="project" value="TreeGrafter"/>
</dbReference>
<feature type="binding site" evidence="8">
    <location>
        <position position="61"/>
    </location>
    <ligand>
        <name>(R)-pantoate</name>
        <dbReference type="ChEBI" id="CHEBI:15980"/>
    </ligand>
</feature>
<dbReference type="NCBIfam" id="TIGR00125">
    <property type="entry name" value="cyt_tran_rel"/>
    <property type="match status" value="1"/>
</dbReference>
<comment type="function">
    <text evidence="8">Catalyzes the condensation of pantoate with beta-alanine in an ATP-dependent reaction via a pantoyl-adenylate intermediate.</text>
</comment>
<dbReference type="Proteomes" id="UP000295765">
    <property type="component" value="Unassembled WGS sequence"/>
</dbReference>
<sequence length="284" mass="30804">MQLIHGIAELRATLAAWRRAGERIALVPTMGNLHAGHIRLVERARELAPRTIASVFVNPMQFGPSEDFAAYPRTLDADRTRLAAAQLDVLFAPAVTEVYPRGLDGMTQVAVPHITDTLCGQSRPGHFTGVTTVVAKLFNMVQPDIALFGEKDWQQLQVIRRMADDLDMPIDIVGVPTVREADGLAMSSRNGYLSAAERALAPTLYAVLSAAAERLRAGERNFAAVETAAAETLDEAGLRPDYVQVRRADDLAAPGASDRHLRILAAAWLGRARLIDNCPVELPG</sequence>
<keyword evidence="6 8" id="KW-0067">ATP-binding</keyword>
<feature type="binding site" evidence="8">
    <location>
        <position position="155"/>
    </location>
    <ligand>
        <name>(R)-pantoate</name>
        <dbReference type="ChEBI" id="CHEBI:15980"/>
    </ligand>
</feature>
<dbReference type="Gene3D" id="3.30.1300.10">
    <property type="entry name" value="Pantoate-beta-alanine ligase, C-terminal domain"/>
    <property type="match status" value="1"/>
</dbReference>
<evidence type="ECO:0000256" key="1">
    <source>
        <dbReference type="ARBA" id="ARBA00004990"/>
    </source>
</evidence>
<dbReference type="GO" id="GO:0005524">
    <property type="term" value="F:ATP binding"/>
    <property type="evidence" value="ECO:0007669"/>
    <property type="project" value="UniProtKB-KW"/>
</dbReference>
<dbReference type="EC" id="6.3.2.1" evidence="8"/>
<dbReference type="NCBIfam" id="TIGR00018">
    <property type="entry name" value="panC"/>
    <property type="match status" value="1"/>
</dbReference>
<dbReference type="UniPathway" id="UPA00028">
    <property type="reaction ID" value="UER00005"/>
</dbReference>
<keyword evidence="5 8" id="KW-0547">Nucleotide-binding</keyword>
<evidence type="ECO:0000313" key="10">
    <source>
        <dbReference type="Proteomes" id="UP000295765"/>
    </source>
</evidence>
<evidence type="ECO:0000256" key="6">
    <source>
        <dbReference type="ARBA" id="ARBA00022840"/>
    </source>
</evidence>
<comment type="caution">
    <text evidence="9">The sequence shown here is derived from an EMBL/GenBank/DDBJ whole genome shotgun (WGS) entry which is preliminary data.</text>
</comment>
<keyword evidence="3 8" id="KW-0436">Ligase</keyword>
<evidence type="ECO:0000256" key="2">
    <source>
        <dbReference type="ARBA" id="ARBA00009256"/>
    </source>
</evidence>
<evidence type="ECO:0000256" key="3">
    <source>
        <dbReference type="ARBA" id="ARBA00022598"/>
    </source>
</evidence>
<feature type="binding site" evidence="8">
    <location>
        <position position="61"/>
    </location>
    <ligand>
        <name>beta-alanine</name>
        <dbReference type="ChEBI" id="CHEBI:57966"/>
    </ligand>
</feature>
<comment type="similarity">
    <text evidence="2 8">Belongs to the pantothenate synthetase family.</text>
</comment>
<proteinExistence type="inferred from homology"/>
<accession>A0A4R2L9N9</accession>
<dbReference type="PANTHER" id="PTHR21299:SF1">
    <property type="entry name" value="PANTOATE--BETA-ALANINE LIGASE"/>
    <property type="match status" value="1"/>
</dbReference>
<gene>
    <name evidence="8" type="primary">panC</name>
    <name evidence="9" type="ORF">EV699_106169</name>
</gene>
<evidence type="ECO:0000313" key="9">
    <source>
        <dbReference type="EMBL" id="TCO82073.1"/>
    </source>
</evidence>
<dbReference type="HAMAP" id="MF_00158">
    <property type="entry name" value="PanC"/>
    <property type="match status" value="1"/>
</dbReference>
<evidence type="ECO:0000256" key="7">
    <source>
        <dbReference type="ARBA" id="ARBA00048258"/>
    </source>
</evidence>
<dbReference type="SUPFAM" id="SSF52374">
    <property type="entry name" value="Nucleotidylyl transferase"/>
    <property type="match status" value="1"/>
</dbReference>
<dbReference type="InterPro" id="IPR003721">
    <property type="entry name" value="Pantoate_ligase"/>
</dbReference>
<dbReference type="CDD" id="cd00560">
    <property type="entry name" value="PanC"/>
    <property type="match status" value="1"/>
</dbReference>
<dbReference type="PANTHER" id="PTHR21299">
    <property type="entry name" value="CYTIDYLATE KINASE/PANTOATE-BETA-ALANINE LIGASE"/>
    <property type="match status" value="1"/>
</dbReference>
<comment type="miscellaneous">
    <text evidence="8">The reaction proceeds by a bi uni uni bi ping pong mechanism.</text>
</comment>
<keyword evidence="10" id="KW-1185">Reference proteome</keyword>
<dbReference type="InterPro" id="IPR042176">
    <property type="entry name" value="Pantoate_ligase_C"/>
</dbReference>
<dbReference type="AlphaFoldDB" id="A0A4R2L9N9"/>
<dbReference type="GO" id="GO:0015940">
    <property type="term" value="P:pantothenate biosynthetic process"/>
    <property type="evidence" value="ECO:0007669"/>
    <property type="project" value="UniProtKB-UniRule"/>
</dbReference>
<comment type="subcellular location">
    <subcellularLocation>
        <location evidence="8">Cytoplasm</location>
    </subcellularLocation>
</comment>
<evidence type="ECO:0000256" key="5">
    <source>
        <dbReference type="ARBA" id="ARBA00022741"/>
    </source>
</evidence>
<feature type="binding site" evidence="8">
    <location>
        <begin position="149"/>
        <end position="152"/>
    </location>
    <ligand>
        <name>ATP</name>
        <dbReference type="ChEBI" id="CHEBI:30616"/>
    </ligand>
</feature>
<dbReference type="OrthoDB" id="9773087at2"/>
<dbReference type="RefSeq" id="WP_132540398.1">
    <property type="nucleotide sequence ID" value="NZ_SLWY01000006.1"/>
</dbReference>
<dbReference type="FunFam" id="3.40.50.620:FF:000013">
    <property type="entry name" value="Pantothenate synthetase"/>
    <property type="match status" value="1"/>
</dbReference>
<feature type="binding site" evidence="8">
    <location>
        <begin position="30"/>
        <end position="37"/>
    </location>
    <ligand>
        <name>ATP</name>
        <dbReference type="ChEBI" id="CHEBI:30616"/>
    </ligand>
</feature>
<protein>
    <recommendedName>
        <fullName evidence="8">Pantothenate synthetase</fullName>
        <shortName evidence="8">PS</shortName>
        <ecNumber evidence="8">6.3.2.1</ecNumber>
    </recommendedName>
    <alternativeName>
        <fullName evidence="8">Pantoate--beta-alanine ligase</fullName>
    </alternativeName>
    <alternativeName>
        <fullName evidence="8">Pantoate-activating enzyme</fullName>
    </alternativeName>
</protein>
<name>A0A4R2L9N9_9GAMM</name>
<dbReference type="FunFam" id="3.30.1300.10:FF:000001">
    <property type="entry name" value="Pantothenate synthetase"/>
    <property type="match status" value="1"/>
</dbReference>
<evidence type="ECO:0000256" key="4">
    <source>
        <dbReference type="ARBA" id="ARBA00022655"/>
    </source>
</evidence>
<dbReference type="GO" id="GO:0004592">
    <property type="term" value="F:pantoate-beta-alanine ligase activity"/>
    <property type="evidence" value="ECO:0007669"/>
    <property type="project" value="UniProtKB-UniRule"/>
</dbReference>
<dbReference type="EMBL" id="SLWY01000006">
    <property type="protein sequence ID" value="TCO82073.1"/>
    <property type="molecule type" value="Genomic_DNA"/>
</dbReference>
<dbReference type="Pfam" id="PF02569">
    <property type="entry name" value="Pantoate_ligase"/>
    <property type="match status" value="1"/>
</dbReference>
<keyword evidence="4 8" id="KW-0566">Pantothenate biosynthesis</keyword>
<comment type="catalytic activity">
    <reaction evidence="7 8">
        <text>(R)-pantoate + beta-alanine + ATP = (R)-pantothenate + AMP + diphosphate + H(+)</text>
        <dbReference type="Rhea" id="RHEA:10912"/>
        <dbReference type="ChEBI" id="CHEBI:15378"/>
        <dbReference type="ChEBI" id="CHEBI:15980"/>
        <dbReference type="ChEBI" id="CHEBI:29032"/>
        <dbReference type="ChEBI" id="CHEBI:30616"/>
        <dbReference type="ChEBI" id="CHEBI:33019"/>
        <dbReference type="ChEBI" id="CHEBI:57966"/>
        <dbReference type="ChEBI" id="CHEBI:456215"/>
        <dbReference type="EC" id="6.3.2.1"/>
    </reaction>
</comment>
<dbReference type="InterPro" id="IPR004821">
    <property type="entry name" value="Cyt_trans-like"/>
</dbReference>
<reference evidence="9 10" key="1">
    <citation type="submission" date="2019-03" db="EMBL/GenBank/DDBJ databases">
        <title>Genomic Encyclopedia of Type Strains, Phase IV (KMG-IV): sequencing the most valuable type-strain genomes for metagenomic binning, comparative biology and taxonomic classification.</title>
        <authorList>
            <person name="Goeker M."/>
        </authorList>
    </citation>
    <scope>NUCLEOTIDE SEQUENCE [LARGE SCALE GENOMIC DNA]</scope>
    <source>
        <strain evidence="9 10">DSM 25287</strain>
    </source>
</reference>
<comment type="pathway">
    <text evidence="1 8">Cofactor biosynthesis; (R)-pantothenate biosynthesis; (R)-pantothenate from (R)-pantoate and beta-alanine: step 1/1.</text>
</comment>
<keyword evidence="8" id="KW-0963">Cytoplasm</keyword>
<dbReference type="Gene3D" id="3.40.50.620">
    <property type="entry name" value="HUPs"/>
    <property type="match status" value="1"/>
</dbReference>